<gene>
    <name evidence="2" type="ORF">QLX08_008336</name>
</gene>
<keyword evidence="1" id="KW-0812">Transmembrane</keyword>
<protein>
    <submittedName>
        <fullName evidence="2">Uncharacterized protein</fullName>
    </submittedName>
</protein>
<evidence type="ECO:0000313" key="3">
    <source>
        <dbReference type="Proteomes" id="UP001432146"/>
    </source>
</evidence>
<keyword evidence="1" id="KW-1133">Transmembrane helix</keyword>
<sequence length="120" mass="13549">MLNYVVNYYDRLYEYYGNWNDVGALISKLASRLSNEQQIAELKKLSTKDGIANIAASINNSIASAQENLLWYRNYSNTINSYLNETIRNIKDKNPASTVVANNLAVALMTVFSLIVYIIS</sequence>
<evidence type="ECO:0000256" key="1">
    <source>
        <dbReference type="SAM" id="Phobius"/>
    </source>
</evidence>
<proteinExistence type="predicted"/>
<dbReference type="EMBL" id="JAWNGG020000176">
    <property type="protein sequence ID" value="KAK9298338.1"/>
    <property type="molecule type" value="Genomic_DNA"/>
</dbReference>
<accession>A0AAW0ZL99</accession>
<reference evidence="2 3" key="1">
    <citation type="submission" date="2024-05" db="EMBL/GenBank/DDBJ databases">
        <title>The nuclear and mitochondrial genome assemblies of Tetragonisca angustula (Apidae: Meliponini), a tiny yet remarkable pollinator in the Neotropics.</title>
        <authorList>
            <person name="Ferrari R."/>
            <person name="Ricardo P.C."/>
            <person name="Dias F.C."/>
            <person name="Araujo N.S."/>
            <person name="Soares D.O."/>
            <person name="Zhou Q.-S."/>
            <person name="Zhu C.-D."/>
            <person name="Coutinho L."/>
            <person name="Airas M.C."/>
            <person name="Batista T.M."/>
        </authorList>
    </citation>
    <scope>NUCLEOTIDE SEQUENCE [LARGE SCALE GENOMIC DNA]</scope>
    <source>
        <strain evidence="2">ASF017062</strain>
        <tissue evidence="2">Abdomen</tissue>
    </source>
</reference>
<dbReference type="AlphaFoldDB" id="A0AAW0ZL99"/>
<feature type="transmembrane region" description="Helical" evidence="1">
    <location>
        <begin position="99"/>
        <end position="119"/>
    </location>
</feature>
<dbReference type="Proteomes" id="UP001432146">
    <property type="component" value="Unassembled WGS sequence"/>
</dbReference>
<keyword evidence="3" id="KW-1185">Reference proteome</keyword>
<dbReference type="Gene3D" id="1.25.50.20">
    <property type="match status" value="1"/>
</dbReference>
<comment type="caution">
    <text evidence="2">The sequence shown here is derived from an EMBL/GenBank/DDBJ whole genome shotgun (WGS) entry which is preliminary data.</text>
</comment>
<organism evidence="2 3">
    <name type="scientific">Tetragonisca angustula</name>
    <dbReference type="NCBI Taxonomy" id="166442"/>
    <lineage>
        <taxon>Eukaryota</taxon>
        <taxon>Metazoa</taxon>
        <taxon>Ecdysozoa</taxon>
        <taxon>Arthropoda</taxon>
        <taxon>Hexapoda</taxon>
        <taxon>Insecta</taxon>
        <taxon>Pterygota</taxon>
        <taxon>Neoptera</taxon>
        <taxon>Endopterygota</taxon>
        <taxon>Hymenoptera</taxon>
        <taxon>Apocrita</taxon>
        <taxon>Aculeata</taxon>
        <taxon>Apoidea</taxon>
        <taxon>Anthophila</taxon>
        <taxon>Apidae</taxon>
        <taxon>Tetragonisca</taxon>
    </lineage>
</organism>
<name>A0AAW0ZL99_9HYME</name>
<keyword evidence="1" id="KW-0472">Membrane</keyword>
<evidence type="ECO:0000313" key="2">
    <source>
        <dbReference type="EMBL" id="KAK9298338.1"/>
    </source>
</evidence>